<feature type="region of interest" description="Disordered" evidence="1">
    <location>
        <begin position="1"/>
        <end position="31"/>
    </location>
</feature>
<evidence type="ECO:0000256" key="1">
    <source>
        <dbReference type="SAM" id="MobiDB-lite"/>
    </source>
</evidence>
<keyword evidence="3" id="KW-1185">Reference proteome</keyword>
<protein>
    <submittedName>
        <fullName evidence="2">ATPase</fullName>
    </submittedName>
</protein>
<comment type="caution">
    <text evidence="2">The sequence shown here is derived from an EMBL/GenBank/DDBJ whole genome shotgun (WGS) entry which is preliminary data.</text>
</comment>
<evidence type="ECO:0000313" key="2">
    <source>
        <dbReference type="EMBL" id="MBE1490755.1"/>
    </source>
</evidence>
<evidence type="ECO:0000313" key="3">
    <source>
        <dbReference type="Proteomes" id="UP000649753"/>
    </source>
</evidence>
<reference evidence="2" key="1">
    <citation type="submission" date="2020-10" db="EMBL/GenBank/DDBJ databases">
        <title>Sequencing the genomes of 1000 actinobacteria strains.</title>
        <authorList>
            <person name="Klenk H.-P."/>
        </authorList>
    </citation>
    <scope>NUCLEOTIDE SEQUENCE</scope>
    <source>
        <strain evidence="2">DSM 46832</strain>
    </source>
</reference>
<proteinExistence type="predicted"/>
<dbReference type="Gene3D" id="3.40.50.300">
    <property type="entry name" value="P-loop containing nucleotide triphosphate hydrolases"/>
    <property type="match status" value="1"/>
</dbReference>
<name>A0A927QZS7_9ACTN</name>
<dbReference type="EMBL" id="JADBEB010000001">
    <property type="protein sequence ID" value="MBE1490755.1"/>
    <property type="molecule type" value="Genomic_DNA"/>
</dbReference>
<dbReference type="SUPFAM" id="SSF53795">
    <property type="entry name" value="PEP carboxykinase-like"/>
    <property type="match status" value="1"/>
</dbReference>
<gene>
    <name evidence="2" type="ORF">H4W31_006393</name>
</gene>
<dbReference type="AlphaFoldDB" id="A0A927QZS7"/>
<dbReference type="InterPro" id="IPR027417">
    <property type="entry name" value="P-loop_NTPase"/>
</dbReference>
<feature type="compositionally biased region" description="Low complexity" evidence="1">
    <location>
        <begin position="1"/>
        <end position="13"/>
    </location>
</feature>
<dbReference type="Proteomes" id="UP000649753">
    <property type="component" value="Unassembled WGS sequence"/>
</dbReference>
<sequence length="93" mass="9881">MTTSTPTTPVSPTLVIIRGNSGSGKTTAAREARRLGRGAALVEQDYFRRTVLREHDSAHIQPVAPVFITATVRTALDPGCTPLAGRGAPPERM</sequence>
<accession>A0A927QZS7</accession>
<organism evidence="2 3">
    <name type="scientific">Plantactinospora soyae</name>
    <dbReference type="NCBI Taxonomy" id="1544732"/>
    <lineage>
        <taxon>Bacteria</taxon>
        <taxon>Bacillati</taxon>
        <taxon>Actinomycetota</taxon>
        <taxon>Actinomycetes</taxon>
        <taxon>Micromonosporales</taxon>
        <taxon>Micromonosporaceae</taxon>
        <taxon>Plantactinospora</taxon>
    </lineage>
</organism>